<evidence type="ECO:0000256" key="1">
    <source>
        <dbReference type="ARBA" id="ARBA00004123"/>
    </source>
</evidence>
<dbReference type="RefSeq" id="XP_031877907.1">
    <property type="nucleotide sequence ID" value="XM_032025552.1"/>
</dbReference>
<evidence type="ECO:0000313" key="9">
    <source>
        <dbReference type="Proteomes" id="UP000011096"/>
    </source>
</evidence>
<sequence length="591" mass="66609">MKRPLVSESPAGRGSKACMNCAKVKCKCIYRESGAPCERCFRLKKECTPSMIARRHKPRSQASNRVTRLEEKLDDLASFLRAEKGLPPAQSDRETIDEDGCEEDADDEEDDAELLQNPTPDAAIPTPATTVAKWPSTSESPNGWDALSIDEPSPAEAEESLRKFREETILFFPFHYIPPHVSSQQLKETYPFLWLNIMSVTSRSNKRRLALGDKVREIIFQRVVVEREKNLDLLLGLIATLGWSHLQRRDKFYNSLFSQLIILMIYDLGLNIPPTEAPPKEYCSPGTHTHSEGGRRERTNDERRAVLGAFLITSMASYATKGPEGVRWSTVLDEYASLLVQTDLDQDKSLVGLARMQLIINQIQNMNLMGSNPNHELRELYTSTLRSQLQAIIGSEKLGPAASTHPAVLEHYHFTELLILESSLCSPPQTTDPDLKRFEIYQGQLNSVRAWLSTFYTTDVRLYGDMALFSYSELVRVMVSLHKLNTLDDTAWSRSGVRQTLDLIPTLDKLIAVFEQLRAASVLWSPVCGTGEDEAFTWAINVFQGMSKAWKDEMTGLEDFGSGNVEVVSHSLMAMPTYNATDAWWSDLFNI</sequence>
<evidence type="ECO:0000313" key="8">
    <source>
        <dbReference type="EMBL" id="KAF4482942.1"/>
    </source>
</evidence>
<dbReference type="PROSITE" id="PS00463">
    <property type="entry name" value="ZN2_CY6_FUNGAL_1"/>
    <property type="match status" value="1"/>
</dbReference>
<dbReference type="GO" id="GO:0000981">
    <property type="term" value="F:DNA-binding transcription factor activity, RNA polymerase II-specific"/>
    <property type="evidence" value="ECO:0007669"/>
    <property type="project" value="InterPro"/>
</dbReference>
<dbReference type="AlphaFoldDB" id="A0A7J6J084"/>
<reference evidence="8 9" key="1">
    <citation type="submission" date="2012-08" db="EMBL/GenBank/DDBJ databases">
        <authorList>
            <person name="Gan P.H.P."/>
            <person name="Ikeda K."/>
            <person name="Irieda H."/>
            <person name="Narusaka M."/>
            <person name="O'Connell R.J."/>
            <person name="Narusaka Y."/>
            <person name="Takano Y."/>
            <person name="Kubo Y."/>
            <person name="Shirasu K."/>
        </authorList>
    </citation>
    <scope>NUCLEOTIDE SEQUENCE [LARGE SCALE GENOMIC DNA]</scope>
    <source>
        <strain evidence="8 9">Nara gc5</strain>
    </source>
</reference>
<dbReference type="Gene3D" id="4.10.240.10">
    <property type="entry name" value="Zn(2)-C6 fungal-type DNA-binding domain"/>
    <property type="match status" value="1"/>
</dbReference>
<reference evidence="8 9" key="2">
    <citation type="submission" date="2020-04" db="EMBL/GenBank/DDBJ databases">
        <title>Genome sequencing and assembly of multiple isolates from the Colletotrichum gloeosporioides species complex.</title>
        <authorList>
            <person name="Gan P."/>
            <person name="Shirasu K."/>
        </authorList>
    </citation>
    <scope>NUCLEOTIDE SEQUENCE [LARGE SCALE GENOMIC DNA]</scope>
    <source>
        <strain evidence="8 9">Nara gc5</strain>
    </source>
</reference>
<comment type="subcellular location">
    <subcellularLocation>
        <location evidence="1">Nucleus</location>
    </subcellularLocation>
</comment>
<dbReference type="InParanoid" id="A0A7J6J084"/>
<dbReference type="InterPro" id="IPR051089">
    <property type="entry name" value="prtT"/>
</dbReference>
<dbReference type="CDD" id="cd00067">
    <property type="entry name" value="GAL4"/>
    <property type="match status" value="1"/>
</dbReference>
<feature type="region of interest" description="Disordered" evidence="6">
    <location>
        <begin position="82"/>
        <end position="125"/>
    </location>
</feature>
<dbReference type="GO" id="GO:0005634">
    <property type="term" value="C:nucleus"/>
    <property type="evidence" value="ECO:0007669"/>
    <property type="project" value="UniProtKB-SubCell"/>
</dbReference>
<gene>
    <name evidence="8" type="primary">WAR1-3</name>
    <name evidence="8" type="ORF">CGGC5_v009904</name>
</gene>
<dbReference type="PANTHER" id="PTHR31845:SF32">
    <property type="entry name" value="MISCELLANEOUS ZN(II)2CYS6 TRANSCRIPTION FACTOR (EUROFUNG)-RELATED"/>
    <property type="match status" value="1"/>
</dbReference>
<proteinExistence type="predicted"/>
<dbReference type="InterPro" id="IPR036864">
    <property type="entry name" value="Zn2-C6_fun-type_DNA-bd_sf"/>
</dbReference>
<feature type="region of interest" description="Disordered" evidence="6">
    <location>
        <begin position="277"/>
        <end position="299"/>
    </location>
</feature>
<evidence type="ECO:0000259" key="7">
    <source>
        <dbReference type="PROSITE" id="PS00463"/>
    </source>
</evidence>
<evidence type="ECO:0000256" key="5">
    <source>
        <dbReference type="ARBA" id="ARBA00023242"/>
    </source>
</evidence>
<feature type="domain" description="Zn(2)-C6 fungal-type" evidence="7">
    <location>
        <begin position="17"/>
        <end position="47"/>
    </location>
</feature>
<protein>
    <submittedName>
        <fullName evidence="8">Transcriptional regulator WAR1</fullName>
    </submittedName>
</protein>
<evidence type="ECO:0000256" key="6">
    <source>
        <dbReference type="SAM" id="MobiDB-lite"/>
    </source>
</evidence>
<organism evidence="8 9">
    <name type="scientific">Colletotrichum fructicola (strain Nara gc5)</name>
    <name type="common">Anthracnose fungus</name>
    <name type="synonym">Colletotrichum gloeosporioides (strain Nara gc5)</name>
    <dbReference type="NCBI Taxonomy" id="1213859"/>
    <lineage>
        <taxon>Eukaryota</taxon>
        <taxon>Fungi</taxon>
        <taxon>Dikarya</taxon>
        <taxon>Ascomycota</taxon>
        <taxon>Pezizomycotina</taxon>
        <taxon>Sordariomycetes</taxon>
        <taxon>Hypocreomycetidae</taxon>
        <taxon>Glomerellales</taxon>
        <taxon>Glomerellaceae</taxon>
        <taxon>Colletotrichum</taxon>
        <taxon>Colletotrichum gloeosporioides species complex</taxon>
    </lineage>
</organism>
<evidence type="ECO:0000256" key="2">
    <source>
        <dbReference type="ARBA" id="ARBA00023015"/>
    </source>
</evidence>
<feature type="compositionally biased region" description="Acidic residues" evidence="6">
    <location>
        <begin position="95"/>
        <end position="113"/>
    </location>
</feature>
<name>A0A7J6J084_COLFN</name>
<dbReference type="Proteomes" id="UP000011096">
    <property type="component" value="Unassembled WGS sequence"/>
</dbReference>
<dbReference type="OrthoDB" id="1600564at2759"/>
<keyword evidence="9" id="KW-1185">Reference proteome</keyword>
<evidence type="ECO:0000256" key="3">
    <source>
        <dbReference type="ARBA" id="ARBA00023125"/>
    </source>
</evidence>
<feature type="compositionally biased region" description="Basic and acidic residues" evidence="6">
    <location>
        <begin position="289"/>
        <end position="299"/>
    </location>
</feature>
<comment type="caution">
    <text evidence="8">The sequence shown here is derived from an EMBL/GenBank/DDBJ whole genome shotgun (WGS) entry which is preliminary data.</text>
</comment>
<dbReference type="PANTHER" id="PTHR31845">
    <property type="entry name" value="FINGER DOMAIN PROTEIN, PUTATIVE-RELATED"/>
    <property type="match status" value="1"/>
</dbReference>
<keyword evidence="4" id="KW-0804">Transcription</keyword>
<dbReference type="GeneID" id="43609706"/>
<accession>A0A7J6J084</accession>
<dbReference type="SUPFAM" id="SSF57701">
    <property type="entry name" value="Zn2/Cys6 DNA-binding domain"/>
    <property type="match status" value="1"/>
</dbReference>
<dbReference type="GO" id="GO:0000976">
    <property type="term" value="F:transcription cis-regulatory region binding"/>
    <property type="evidence" value="ECO:0007669"/>
    <property type="project" value="TreeGrafter"/>
</dbReference>
<evidence type="ECO:0000256" key="4">
    <source>
        <dbReference type="ARBA" id="ARBA00023163"/>
    </source>
</evidence>
<keyword evidence="5" id="KW-0539">Nucleus</keyword>
<dbReference type="InterPro" id="IPR001138">
    <property type="entry name" value="Zn2Cys6_DnaBD"/>
</dbReference>
<dbReference type="GO" id="GO:0008270">
    <property type="term" value="F:zinc ion binding"/>
    <property type="evidence" value="ECO:0007669"/>
    <property type="project" value="InterPro"/>
</dbReference>
<keyword evidence="3" id="KW-0238">DNA-binding</keyword>
<dbReference type="EMBL" id="ANPB02000005">
    <property type="protein sequence ID" value="KAF4482942.1"/>
    <property type="molecule type" value="Genomic_DNA"/>
</dbReference>
<keyword evidence="2" id="KW-0805">Transcription regulation</keyword>